<dbReference type="Pfam" id="PF01510">
    <property type="entry name" value="Amidase_2"/>
    <property type="match status" value="1"/>
</dbReference>
<dbReference type="InterPro" id="IPR036505">
    <property type="entry name" value="Amidase/PGRP_sf"/>
</dbReference>
<dbReference type="InterPro" id="IPR002502">
    <property type="entry name" value="Amidase_domain"/>
</dbReference>
<keyword evidence="2" id="KW-0378">Hydrolase</keyword>
<dbReference type="EC" id="3.5.1.28" evidence="2"/>
<name>A0AAE4TZP6_9ACTN</name>
<dbReference type="GO" id="GO:0009253">
    <property type="term" value="P:peptidoglycan catabolic process"/>
    <property type="evidence" value="ECO:0007669"/>
    <property type="project" value="InterPro"/>
</dbReference>
<dbReference type="Proteomes" id="UP001185873">
    <property type="component" value="Unassembled WGS sequence"/>
</dbReference>
<accession>A0AAE4TZP6</accession>
<dbReference type="GO" id="GO:0008745">
    <property type="term" value="F:N-acetylmuramoyl-L-alanine amidase activity"/>
    <property type="evidence" value="ECO:0007669"/>
    <property type="project" value="UniProtKB-EC"/>
</dbReference>
<gene>
    <name evidence="2" type="ORF">R3P82_12555</name>
</gene>
<feature type="domain" description="N-acetylmuramoyl-L-alanine amidase" evidence="1">
    <location>
        <begin position="50"/>
        <end position="156"/>
    </location>
</feature>
<comment type="caution">
    <text evidence="2">The sequence shown here is derived from an EMBL/GenBank/DDBJ whole genome shotgun (WGS) entry which is preliminary data.</text>
</comment>
<dbReference type="AlphaFoldDB" id="A0AAE4TZP6"/>
<organism evidence="2 3">
    <name type="scientific">Dietzia maris</name>
    <dbReference type="NCBI Taxonomy" id="37915"/>
    <lineage>
        <taxon>Bacteria</taxon>
        <taxon>Bacillati</taxon>
        <taxon>Actinomycetota</taxon>
        <taxon>Actinomycetes</taxon>
        <taxon>Mycobacteriales</taxon>
        <taxon>Dietziaceae</taxon>
        <taxon>Dietzia</taxon>
    </lineage>
</organism>
<evidence type="ECO:0000313" key="2">
    <source>
        <dbReference type="EMBL" id="MDV6299940.1"/>
    </source>
</evidence>
<sequence>MARNYYTLEPDRMYRLGHHFTSGRGGAGIEFITRHHLMYIGGVKAVVDNIWNTRQASAHVVVDPVGEWGQAVYDRDTAWANANAWANARTIAVEHSNNTGLFGGNDYHDKSWNISDETLVSGARVSAAYCKHERLGRPVFGGNIRDHNFFTSTGCPVHLQGPRPGNAWGGKAGKYHYPWMEEATWFFDQLDKKLVLPDGTPIVPKFPAPAPPPKEDIMAADLNTLIKVKSGKEHRARDLIEWTDDRVYEMTRAGGTLDQIKTNQERIEGKLDRLLGEKEA</sequence>
<reference evidence="2" key="1">
    <citation type="submission" date="2023-10" db="EMBL/GenBank/DDBJ databases">
        <title>Development of a sustainable strategy for remediation of hydrocarbon-contaminated territories based on the waste exchange concept.</title>
        <authorList>
            <person name="Krivoruchko A."/>
        </authorList>
    </citation>
    <scope>NUCLEOTIDE SEQUENCE</scope>
    <source>
        <strain evidence="2">IEGM 1175</strain>
    </source>
</reference>
<dbReference type="RefSeq" id="WP_317470596.1">
    <property type="nucleotide sequence ID" value="NZ_JAWLKJ010000003.1"/>
</dbReference>
<proteinExistence type="predicted"/>
<dbReference type="SUPFAM" id="SSF55846">
    <property type="entry name" value="N-acetylmuramoyl-L-alanine amidase-like"/>
    <property type="match status" value="1"/>
</dbReference>
<evidence type="ECO:0000259" key="1">
    <source>
        <dbReference type="Pfam" id="PF01510"/>
    </source>
</evidence>
<evidence type="ECO:0000313" key="3">
    <source>
        <dbReference type="Proteomes" id="UP001185873"/>
    </source>
</evidence>
<dbReference type="Gene3D" id="3.40.80.10">
    <property type="entry name" value="Peptidoglycan recognition protein-like"/>
    <property type="match status" value="1"/>
</dbReference>
<dbReference type="EMBL" id="JAWLKJ010000003">
    <property type="protein sequence ID" value="MDV6299940.1"/>
    <property type="molecule type" value="Genomic_DNA"/>
</dbReference>
<protein>
    <submittedName>
        <fullName evidence="2">N-acetylmuramoyl-L-alanine amidase</fullName>
        <ecNumber evidence="2">3.5.1.28</ecNumber>
    </submittedName>
</protein>